<keyword evidence="1" id="KW-0378">Hydrolase</keyword>
<keyword evidence="1" id="KW-0255">Endonuclease</keyword>
<dbReference type="GO" id="GO:0004519">
    <property type="term" value="F:endonuclease activity"/>
    <property type="evidence" value="ECO:0007669"/>
    <property type="project" value="UniProtKB-KW"/>
</dbReference>
<proteinExistence type="predicted"/>
<dbReference type="EMBL" id="BK015703">
    <property type="protein sequence ID" value="DAE20897.1"/>
    <property type="molecule type" value="Genomic_DNA"/>
</dbReference>
<reference evidence="1" key="1">
    <citation type="journal article" date="2021" name="Proc. Natl. Acad. Sci. U.S.A.">
        <title>A Catalog of Tens of Thousands of Viruses from Human Metagenomes Reveals Hidden Associations with Chronic Diseases.</title>
        <authorList>
            <person name="Tisza M.J."/>
            <person name="Buck C.B."/>
        </authorList>
    </citation>
    <scope>NUCLEOTIDE SEQUENCE</scope>
    <source>
        <strain evidence="1">CtgBD49</strain>
    </source>
</reference>
<organism evidence="1">
    <name type="scientific">Siphoviridae sp. ctgBD49</name>
    <dbReference type="NCBI Taxonomy" id="2826420"/>
    <lineage>
        <taxon>Viruses</taxon>
        <taxon>Duplodnaviria</taxon>
        <taxon>Heunggongvirae</taxon>
        <taxon>Uroviricota</taxon>
        <taxon>Caudoviricetes</taxon>
    </lineage>
</organism>
<sequence length="150" mass="17660">MAVVIFRTRTIGMIIRCYKELSRIESYEERFRYLKLVGQVGESTFGFDRYLNQIVYSSRRWKQVRNAVIIRDEGRDMGVEGYEIQGRIVIHHMNPISIEDAEKDSEFIYDPEFLICVAPITHNAIHYGDESLLPKGPVDRFPNDTCPWRR</sequence>
<keyword evidence="1" id="KW-0540">Nuclease</keyword>
<evidence type="ECO:0000313" key="1">
    <source>
        <dbReference type="EMBL" id="DAE20897.1"/>
    </source>
</evidence>
<accession>A0A8S5QQ14</accession>
<protein>
    <submittedName>
        <fullName evidence="1">HNH endonuclease bacteriophage, HNH Endonuclease, DNA.52A</fullName>
    </submittedName>
</protein>
<name>A0A8S5QQ14_9CAUD</name>